<evidence type="ECO:0008006" key="3">
    <source>
        <dbReference type="Google" id="ProtNLM"/>
    </source>
</evidence>
<evidence type="ECO:0000313" key="2">
    <source>
        <dbReference type="Proteomes" id="UP000238642"/>
    </source>
</evidence>
<comment type="caution">
    <text evidence="1">The sequence shown here is derived from an EMBL/GenBank/DDBJ whole genome shotgun (WGS) entry which is preliminary data.</text>
</comment>
<dbReference type="AlphaFoldDB" id="A0A2S9JR95"/>
<proteinExistence type="predicted"/>
<sequence>MKVNDHTTLQVWIAQLRERGHIASKQRILIMQALFQQREIADMEDFWIALRQQHPVSWATFYNFIRLALKENWIKKETGTSNYTRYQILID</sequence>
<dbReference type="EMBL" id="PVBS01000001">
    <property type="protein sequence ID" value="PRD55815.1"/>
    <property type="molecule type" value="Genomic_DNA"/>
</dbReference>
<protein>
    <recommendedName>
        <fullName evidence="3">Fur family transcriptional regulator</fullName>
    </recommendedName>
</protein>
<name>A0A2S9JR95_9SPHI</name>
<dbReference type="Proteomes" id="UP000238642">
    <property type="component" value="Unassembled WGS sequence"/>
</dbReference>
<organism evidence="1 2">
    <name type="scientific">Sphingobacterium gobiense</name>
    <dbReference type="NCBI Taxonomy" id="1382456"/>
    <lineage>
        <taxon>Bacteria</taxon>
        <taxon>Pseudomonadati</taxon>
        <taxon>Bacteroidota</taxon>
        <taxon>Sphingobacteriia</taxon>
        <taxon>Sphingobacteriales</taxon>
        <taxon>Sphingobacteriaceae</taxon>
        <taxon>Sphingobacterium</taxon>
    </lineage>
</organism>
<dbReference type="Gene3D" id="1.10.10.10">
    <property type="entry name" value="Winged helix-like DNA-binding domain superfamily/Winged helix DNA-binding domain"/>
    <property type="match status" value="1"/>
</dbReference>
<reference evidence="1 2" key="1">
    <citation type="submission" date="2018-02" db="EMBL/GenBank/DDBJ databases">
        <title>The draft genome of Sphingobacterium gobiense H7.</title>
        <authorList>
            <person name="Li L."/>
            <person name="Liu L."/>
            <person name="Zhang X."/>
            <person name="Wang T."/>
            <person name="Liang L."/>
        </authorList>
    </citation>
    <scope>NUCLEOTIDE SEQUENCE [LARGE SCALE GENOMIC DNA]</scope>
    <source>
        <strain evidence="1 2">ACCC 05757</strain>
    </source>
</reference>
<gene>
    <name evidence="1" type="ORF">C5749_00515</name>
</gene>
<dbReference type="InterPro" id="IPR036388">
    <property type="entry name" value="WH-like_DNA-bd_sf"/>
</dbReference>
<evidence type="ECO:0000313" key="1">
    <source>
        <dbReference type="EMBL" id="PRD55815.1"/>
    </source>
</evidence>
<keyword evidence="2" id="KW-1185">Reference proteome</keyword>
<dbReference type="SUPFAM" id="SSF46785">
    <property type="entry name" value="Winged helix' DNA-binding domain"/>
    <property type="match status" value="1"/>
</dbReference>
<accession>A0A2S9JR95</accession>
<dbReference type="InterPro" id="IPR036390">
    <property type="entry name" value="WH_DNA-bd_sf"/>
</dbReference>